<name>A0A9P7KP24_9HYPO</name>
<keyword evidence="3" id="KW-1185">Reference proteome</keyword>
<organism evidence="2 3">
    <name type="scientific">Fusarium avenaceum</name>
    <dbReference type="NCBI Taxonomy" id="40199"/>
    <lineage>
        <taxon>Eukaryota</taxon>
        <taxon>Fungi</taxon>
        <taxon>Dikarya</taxon>
        <taxon>Ascomycota</taxon>
        <taxon>Pezizomycotina</taxon>
        <taxon>Sordariomycetes</taxon>
        <taxon>Hypocreomycetidae</taxon>
        <taxon>Hypocreales</taxon>
        <taxon>Nectriaceae</taxon>
        <taxon>Fusarium</taxon>
        <taxon>Fusarium tricinctum species complex</taxon>
    </lineage>
</organism>
<sequence>MKLTIMATLKSLVCLAAVSAVRATISPGSLNTISTAVDVNSQAGWWNPLDEFGGYDWFAYLRNPPSGSTANNNVMIARRSISDGTITRDCVKRSDGECAIFADDLGHNTPSISVDGDGYVHVFTSMHNEPWQYFRSSEPYSSSLVDASSDMPDQGVKITYPVIKRDANGDLWLIVRGQAANDNTSKGGYFYKYSVGDKTWSRVSIWAYSKGYSVYPDDIAFSSDGDVHLEWEWSKYPASAVRHQGSYVRYHPSTNSYTSASGATVSLPVTQNTADIVYQPLTSGETYSGDINASPGPAFQSAKMALYERSGTVHIQHAYRFKTSNAGAWQIRRATATYGTQDPWKREILYDGSETSAGIGITHDGTTVRIYYCVSSASVSVLENVGGAGWTNTAVGPGVGKRVQRLQALMRSDGTDVLYLGSPNNVNSTTGSLYLLTVGGRD</sequence>
<dbReference type="AlphaFoldDB" id="A0A9P7KP24"/>
<comment type="caution">
    <text evidence="2">The sequence shown here is derived from an EMBL/GenBank/DDBJ whole genome shotgun (WGS) entry which is preliminary data.</text>
</comment>
<protein>
    <submittedName>
        <fullName evidence="2">Uncharacterized protein</fullName>
    </submittedName>
</protein>
<evidence type="ECO:0000313" key="2">
    <source>
        <dbReference type="EMBL" id="KAG5656774.1"/>
    </source>
</evidence>
<feature type="chain" id="PRO_5040488421" evidence="1">
    <location>
        <begin position="24"/>
        <end position="442"/>
    </location>
</feature>
<reference evidence="2" key="1">
    <citation type="submission" date="2021-04" db="EMBL/GenBank/DDBJ databases">
        <title>Draft genome of Fusarium avenaceum strain F156N33, isolated from an atmospheric sample in Virginia.</title>
        <authorList>
            <person name="Yang S."/>
            <person name="Vinatzer B.A."/>
            <person name="Coleman J."/>
        </authorList>
    </citation>
    <scope>NUCLEOTIDE SEQUENCE</scope>
    <source>
        <strain evidence="2">F156N33</strain>
    </source>
</reference>
<dbReference type="Pfam" id="PF15892">
    <property type="entry name" value="BNR_4"/>
    <property type="match status" value="1"/>
</dbReference>
<feature type="signal peptide" evidence="1">
    <location>
        <begin position="1"/>
        <end position="23"/>
    </location>
</feature>
<accession>A0A9P7KP24</accession>
<evidence type="ECO:0000256" key="1">
    <source>
        <dbReference type="SAM" id="SignalP"/>
    </source>
</evidence>
<gene>
    <name evidence="2" type="ORF">KAF25_010327</name>
</gene>
<dbReference type="EMBL" id="JAGPUO010000020">
    <property type="protein sequence ID" value="KAG5656774.1"/>
    <property type="molecule type" value="Genomic_DNA"/>
</dbReference>
<keyword evidence="1" id="KW-0732">Signal</keyword>
<proteinExistence type="predicted"/>
<dbReference type="Proteomes" id="UP000782241">
    <property type="component" value="Unassembled WGS sequence"/>
</dbReference>
<evidence type="ECO:0000313" key="3">
    <source>
        <dbReference type="Proteomes" id="UP000782241"/>
    </source>
</evidence>